<feature type="domain" description="RagB/SusD" evidence="7">
    <location>
        <begin position="274"/>
        <end position="506"/>
    </location>
</feature>
<feature type="chain" id="PRO_5018109458" evidence="6">
    <location>
        <begin position="28"/>
        <end position="592"/>
    </location>
</feature>
<dbReference type="InterPro" id="IPR012944">
    <property type="entry name" value="SusD_RagB_dom"/>
</dbReference>
<dbReference type="Proteomes" id="UP000276309">
    <property type="component" value="Chromosome"/>
</dbReference>
<dbReference type="InterPro" id="IPR011990">
    <property type="entry name" value="TPR-like_helical_dom_sf"/>
</dbReference>
<evidence type="ECO:0000256" key="6">
    <source>
        <dbReference type="SAM" id="SignalP"/>
    </source>
</evidence>
<dbReference type="EMBL" id="CP032050">
    <property type="protein sequence ID" value="AYN66699.1"/>
    <property type="molecule type" value="Genomic_DNA"/>
</dbReference>
<dbReference type="GO" id="GO:0009279">
    <property type="term" value="C:cell outer membrane"/>
    <property type="evidence" value="ECO:0007669"/>
    <property type="project" value="UniProtKB-SubCell"/>
</dbReference>
<evidence type="ECO:0000313" key="10">
    <source>
        <dbReference type="Proteomes" id="UP000276309"/>
    </source>
</evidence>
<dbReference type="KEGG" id="emar:D1013_04530"/>
<dbReference type="AlphaFoldDB" id="A0A3G2L349"/>
<organism evidence="9 10">
    <name type="scientific">Euzebyella marina</name>
    <dbReference type="NCBI Taxonomy" id="1761453"/>
    <lineage>
        <taxon>Bacteria</taxon>
        <taxon>Pseudomonadati</taxon>
        <taxon>Bacteroidota</taxon>
        <taxon>Flavobacteriia</taxon>
        <taxon>Flavobacteriales</taxon>
        <taxon>Flavobacteriaceae</taxon>
        <taxon>Euzebyella</taxon>
    </lineage>
</organism>
<comment type="similarity">
    <text evidence="2">Belongs to the SusD family.</text>
</comment>
<dbReference type="RefSeq" id="WP_121847751.1">
    <property type="nucleotide sequence ID" value="NZ_CP032050.1"/>
</dbReference>
<keyword evidence="5" id="KW-0998">Cell outer membrane</keyword>
<name>A0A3G2L349_9FLAO</name>
<accession>A0A3G2L349</accession>
<feature type="signal peptide" evidence="6">
    <location>
        <begin position="1"/>
        <end position="27"/>
    </location>
</feature>
<comment type="subcellular location">
    <subcellularLocation>
        <location evidence="1">Cell outer membrane</location>
    </subcellularLocation>
</comment>
<evidence type="ECO:0000256" key="1">
    <source>
        <dbReference type="ARBA" id="ARBA00004442"/>
    </source>
</evidence>
<evidence type="ECO:0000256" key="5">
    <source>
        <dbReference type="ARBA" id="ARBA00023237"/>
    </source>
</evidence>
<evidence type="ECO:0000256" key="2">
    <source>
        <dbReference type="ARBA" id="ARBA00006275"/>
    </source>
</evidence>
<feature type="domain" description="SusD-like N-terminal" evidence="8">
    <location>
        <begin position="96"/>
        <end position="218"/>
    </location>
</feature>
<keyword evidence="3 6" id="KW-0732">Signal</keyword>
<protein>
    <submittedName>
        <fullName evidence="9">RagB/SusD family nutrient uptake outer membrane protein</fullName>
    </submittedName>
</protein>
<dbReference type="Pfam" id="PF07980">
    <property type="entry name" value="SusD_RagB"/>
    <property type="match status" value="1"/>
</dbReference>
<dbReference type="OrthoDB" id="5694214at2"/>
<dbReference type="SUPFAM" id="SSF48452">
    <property type="entry name" value="TPR-like"/>
    <property type="match status" value="1"/>
</dbReference>
<evidence type="ECO:0000313" key="9">
    <source>
        <dbReference type="EMBL" id="AYN66699.1"/>
    </source>
</evidence>
<keyword evidence="4" id="KW-0472">Membrane</keyword>
<dbReference type="Pfam" id="PF14322">
    <property type="entry name" value="SusD-like_3"/>
    <property type="match status" value="1"/>
</dbReference>
<keyword evidence="10" id="KW-1185">Reference proteome</keyword>
<sequence length="592" mass="67061">MTTYIKKIIFGLYMAMLALSCTELDLAQEDAASSATWYQTKEQFRQSLNEGYREVFWPLDKPSSANSIGINGWTDDFQRRDALDPIKAGTVSSEYGAASTQWANLYKAITRMLVVLEQVENQSGVLTDDEVSQYRAEVNYLRASYYSYLIAHFGDVPFYEQELTVDESFELPRTDKNEILQKIYGYYDDAALNLPVRWDGVKYATKGAAYAMKARIALYMGDYATAAEAAEDCMDLGEYELHPDFAELFESTTKNSIETIFHIPRSEALNTFDPDDEQDYLPRNHGGWGARQPTWELLASFECTDGLPIDESPLFDPQNPFKNRDPRCAMTIVPFGQLEDGDGREPSDGTNFMGIEYTPHPASKQVLNFSSNELILNNDTRSIARFASFNGLAWKKGITEDWKDFQTDSDRIVIRYADVLLMYAESKIELNQIDQSVLDAINEVRNRAYANSGLDTPLITSTDQSVLRLKIRQERRSELAFEGMRYMDLIRWRLAEKALNGVLYGMLDVASDGDVSIPPSGPLVDDVVTPGLWFWGIVPEIDEDGLPDFSPLLEAGLCRALNTTSFPERQYLWPIPAEERLLNSNLTQNEGY</sequence>
<proteinExistence type="inferred from homology"/>
<dbReference type="Gene3D" id="1.25.40.390">
    <property type="match status" value="1"/>
</dbReference>
<evidence type="ECO:0000259" key="8">
    <source>
        <dbReference type="Pfam" id="PF14322"/>
    </source>
</evidence>
<evidence type="ECO:0000256" key="3">
    <source>
        <dbReference type="ARBA" id="ARBA00022729"/>
    </source>
</evidence>
<evidence type="ECO:0000256" key="4">
    <source>
        <dbReference type="ARBA" id="ARBA00023136"/>
    </source>
</evidence>
<dbReference type="PROSITE" id="PS51257">
    <property type="entry name" value="PROKAR_LIPOPROTEIN"/>
    <property type="match status" value="1"/>
</dbReference>
<evidence type="ECO:0000259" key="7">
    <source>
        <dbReference type="Pfam" id="PF07980"/>
    </source>
</evidence>
<dbReference type="InterPro" id="IPR033985">
    <property type="entry name" value="SusD-like_N"/>
</dbReference>
<gene>
    <name evidence="9" type="ORF">D1013_04530</name>
</gene>
<reference evidence="9 10" key="1">
    <citation type="submission" date="2018-08" db="EMBL/GenBank/DDBJ databases">
        <title>The reduced genetic potential of extracellular carbohydrate catabolism in Euzebyella marina RN62, a Flavobacteriia bacterium isolated from the hadal water.</title>
        <authorList>
            <person name="Xue C."/>
        </authorList>
    </citation>
    <scope>NUCLEOTIDE SEQUENCE [LARGE SCALE GENOMIC DNA]</scope>
    <source>
        <strain evidence="9 10">RN62</strain>
    </source>
</reference>